<reference evidence="12 13" key="1">
    <citation type="submission" date="2019-12" db="EMBL/GenBank/DDBJ databases">
        <title>Genomic-based taxomic classification of the family Erythrobacteraceae.</title>
        <authorList>
            <person name="Xu L."/>
        </authorList>
    </citation>
    <scope>NUCLEOTIDE SEQUENCE [LARGE SCALE GENOMIC DNA]</scope>
    <source>
        <strain evidence="12 13">KCTC 42453</strain>
    </source>
</reference>
<keyword evidence="7 10" id="KW-0460">Magnesium</keyword>
<feature type="binding site" evidence="11">
    <location>
        <position position="247"/>
    </location>
    <ligand>
        <name>Mg(2+)</name>
        <dbReference type="ChEBI" id="CHEBI:18420"/>
    </ligand>
</feature>
<sequence>MEAVAPPEMTDGMLRTALDHVFDRVIAQMSQWDEESDLSRFNHAAPGSRHRLRNEFALVLDCALNIARATSGAFDPTIGGASELWGFGHTAGPCQRPSSEDAVGTRKLDWRDVAVSERGRVLLQPGGLKLDFSGIAKGFAVDAGVIALKKLRVDHVLLNIGGELRASGLRQDGLPWWVDLETPPASLAQSARIGLLGWSVATSGNYRRRRAASGQSWGHTIEPESGLPLADDILSVTVLHPGCMQADALATAIMVLGPETGAVFANANAIPARMVTKSEVWESKTWTRWLSP</sequence>
<dbReference type="PANTHER" id="PTHR30040:SF2">
    <property type="entry name" value="FAD:PROTEIN FMN TRANSFERASE"/>
    <property type="match status" value="1"/>
</dbReference>
<evidence type="ECO:0000256" key="11">
    <source>
        <dbReference type="PIRSR" id="PIRSR006268-2"/>
    </source>
</evidence>
<dbReference type="EMBL" id="WTYL01000002">
    <property type="protein sequence ID" value="MXP44870.1"/>
    <property type="molecule type" value="Genomic_DNA"/>
</dbReference>
<dbReference type="InterPro" id="IPR024932">
    <property type="entry name" value="ApbE"/>
</dbReference>
<name>A0A845B396_9SPHN</name>
<keyword evidence="4 10" id="KW-0808">Transferase</keyword>
<organism evidence="12 13">
    <name type="scientific">Allopontixanthobacter sediminis</name>
    <dbReference type="NCBI Taxonomy" id="1689985"/>
    <lineage>
        <taxon>Bacteria</taxon>
        <taxon>Pseudomonadati</taxon>
        <taxon>Pseudomonadota</taxon>
        <taxon>Alphaproteobacteria</taxon>
        <taxon>Sphingomonadales</taxon>
        <taxon>Erythrobacteraceae</taxon>
        <taxon>Allopontixanthobacter</taxon>
    </lineage>
</organism>
<evidence type="ECO:0000313" key="13">
    <source>
        <dbReference type="Proteomes" id="UP000431922"/>
    </source>
</evidence>
<comment type="similarity">
    <text evidence="10">Belongs to the ApbE family.</text>
</comment>
<dbReference type="SUPFAM" id="SSF143631">
    <property type="entry name" value="ApbE-like"/>
    <property type="match status" value="1"/>
</dbReference>
<proteinExistence type="inferred from homology"/>
<keyword evidence="6 10" id="KW-0274">FAD</keyword>
<evidence type="ECO:0000256" key="4">
    <source>
        <dbReference type="ARBA" id="ARBA00022679"/>
    </source>
</evidence>
<dbReference type="GO" id="GO:0046872">
    <property type="term" value="F:metal ion binding"/>
    <property type="evidence" value="ECO:0007669"/>
    <property type="project" value="UniProtKB-UniRule"/>
</dbReference>
<keyword evidence="13" id="KW-1185">Reference proteome</keyword>
<dbReference type="Pfam" id="PF02424">
    <property type="entry name" value="ApbE"/>
    <property type="match status" value="1"/>
</dbReference>
<comment type="catalytic activity">
    <reaction evidence="9 10">
        <text>L-threonyl-[protein] + FAD = FMN-L-threonyl-[protein] + AMP + H(+)</text>
        <dbReference type="Rhea" id="RHEA:36847"/>
        <dbReference type="Rhea" id="RHEA-COMP:11060"/>
        <dbReference type="Rhea" id="RHEA-COMP:11061"/>
        <dbReference type="ChEBI" id="CHEBI:15378"/>
        <dbReference type="ChEBI" id="CHEBI:30013"/>
        <dbReference type="ChEBI" id="CHEBI:57692"/>
        <dbReference type="ChEBI" id="CHEBI:74257"/>
        <dbReference type="ChEBI" id="CHEBI:456215"/>
        <dbReference type="EC" id="2.7.1.180"/>
    </reaction>
</comment>
<evidence type="ECO:0000256" key="1">
    <source>
        <dbReference type="ARBA" id="ARBA00011955"/>
    </source>
</evidence>
<evidence type="ECO:0000313" key="12">
    <source>
        <dbReference type="EMBL" id="MXP44870.1"/>
    </source>
</evidence>
<dbReference type="PIRSF" id="PIRSF006268">
    <property type="entry name" value="ApbE"/>
    <property type="match status" value="1"/>
</dbReference>
<protein>
    <recommendedName>
        <fullName evidence="2 10">FAD:protein FMN transferase</fullName>
        <ecNumber evidence="1 10">2.7.1.180</ecNumber>
    </recommendedName>
    <alternativeName>
        <fullName evidence="8 10">Flavin transferase</fullName>
    </alternativeName>
</protein>
<evidence type="ECO:0000256" key="8">
    <source>
        <dbReference type="ARBA" id="ARBA00031306"/>
    </source>
</evidence>
<dbReference type="Proteomes" id="UP000431922">
    <property type="component" value="Unassembled WGS sequence"/>
</dbReference>
<keyword evidence="5 10" id="KW-0479">Metal-binding</keyword>
<dbReference type="PANTHER" id="PTHR30040">
    <property type="entry name" value="THIAMINE BIOSYNTHESIS LIPOPROTEIN APBE"/>
    <property type="match status" value="1"/>
</dbReference>
<comment type="caution">
    <text evidence="12">The sequence shown here is derived from an EMBL/GenBank/DDBJ whole genome shotgun (WGS) entry which is preliminary data.</text>
</comment>
<evidence type="ECO:0000256" key="10">
    <source>
        <dbReference type="PIRNR" id="PIRNR006268"/>
    </source>
</evidence>
<keyword evidence="3 10" id="KW-0285">Flavoprotein</keyword>
<feature type="binding site" evidence="11">
    <location>
        <position position="251"/>
    </location>
    <ligand>
        <name>Mg(2+)</name>
        <dbReference type="ChEBI" id="CHEBI:18420"/>
    </ligand>
</feature>
<evidence type="ECO:0000256" key="7">
    <source>
        <dbReference type="ARBA" id="ARBA00022842"/>
    </source>
</evidence>
<dbReference type="AlphaFoldDB" id="A0A845B396"/>
<evidence type="ECO:0000256" key="3">
    <source>
        <dbReference type="ARBA" id="ARBA00022630"/>
    </source>
</evidence>
<accession>A0A845B396</accession>
<feature type="binding site" evidence="11">
    <location>
        <position position="134"/>
    </location>
    <ligand>
        <name>Mg(2+)</name>
        <dbReference type="ChEBI" id="CHEBI:18420"/>
    </ligand>
</feature>
<dbReference type="OrthoDB" id="9778595at2"/>
<dbReference type="EC" id="2.7.1.180" evidence="1 10"/>
<dbReference type="Gene3D" id="3.10.520.10">
    <property type="entry name" value="ApbE-like domains"/>
    <property type="match status" value="1"/>
</dbReference>
<dbReference type="GO" id="GO:0016740">
    <property type="term" value="F:transferase activity"/>
    <property type="evidence" value="ECO:0007669"/>
    <property type="project" value="UniProtKB-UniRule"/>
</dbReference>
<gene>
    <name evidence="12" type="ORF">GRI65_10420</name>
</gene>
<evidence type="ECO:0000256" key="5">
    <source>
        <dbReference type="ARBA" id="ARBA00022723"/>
    </source>
</evidence>
<evidence type="ECO:0000256" key="2">
    <source>
        <dbReference type="ARBA" id="ARBA00016337"/>
    </source>
</evidence>
<dbReference type="InterPro" id="IPR003374">
    <property type="entry name" value="ApbE-like_sf"/>
</dbReference>
<evidence type="ECO:0000256" key="9">
    <source>
        <dbReference type="ARBA" id="ARBA00048540"/>
    </source>
</evidence>
<comment type="cofactor">
    <cofactor evidence="11">
        <name>Mg(2+)</name>
        <dbReference type="ChEBI" id="CHEBI:18420"/>
    </cofactor>
    <cofactor evidence="11">
        <name>Mn(2+)</name>
        <dbReference type="ChEBI" id="CHEBI:29035"/>
    </cofactor>
    <text evidence="11">Magnesium. Can also use manganese.</text>
</comment>
<evidence type="ECO:0000256" key="6">
    <source>
        <dbReference type="ARBA" id="ARBA00022827"/>
    </source>
</evidence>